<comment type="caution">
    <text evidence="2">The sequence shown here is derived from an EMBL/GenBank/DDBJ whole genome shotgun (WGS) entry which is preliminary data.</text>
</comment>
<evidence type="ECO:0000256" key="1">
    <source>
        <dbReference type="SAM" id="Phobius"/>
    </source>
</evidence>
<feature type="transmembrane region" description="Helical" evidence="1">
    <location>
        <begin position="60"/>
        <end position="80"/>
    </location>
</feature>
<keyword evidence="1" id="KW-0812">Transmembrane</keyword>
<accession>A0ABU5DZZ1</accession>
<feature type="transmembrane region" description="Helical" evidence="1">
    <location>
        <begin position="146"/>
        <end position="174"/>
    </location>
</feature>
<feature type="transmembrane region" description="Helical" evidence="1">
    <location>
        <begin position="120"/>
        <end position="140"/>
    </location>
</feature>
<evidence type="ECO:0000313" key="3">
    <source>
        <dbReference type="Proteomes" id="UP001271769"/>
    </source>
</evidence>
<dbReference type="InterPro" id="IPR010390">
    <property type="entry name" value="ABC-2_transporter-like"/>
</dbReference>
<keyword evidence="1" id="KW-0472">Membrane</keyword>
<gene>
    <name evidence="2" type="ORF">SMD31_13225</name>
</gene>
<sequence>MTRTRRLLARFLANSIQLDLEYRTGFLINMINTLLSLGAGAAVLLALLRHGGTIGGWDTHAIIVLLGVFTCADAMVGLVIRPSLRKVAEFIELGNMDYMLLKPVNLQVNMSFRAWNFWQLPNFGIGLALILGGMSGAGTLTPTHVAMALLGLTAGITILYALWATVTVMAFWFVRINNAQMILYALMGVARYPATVYPRGLRLFFTFVLPVAFITNVPAAAAVAKVGWTTIGLSWLVAAASLLLSMTIWRRAVRHYTSASS</sequence>
<dbReference type="RefSeq" id="WP_320501368.1">
    <property type="nucleotide sequence ID" value="NZ_JAXCLX010000002.1"/>
</dbReference>
<dbReference type="PANTHER" id="PTHR36833:SF2">
    <property type="entry name" value="SLR0610 PROTEIN"/>
    <property type="match status" value="1"/>
</dbReference>
<evidence type="ECO:0000313" key="2">
    <source>
        <dbReference type="EMBL" id="MDY0872897.1"/>
    </source>
</evidence>
<keyword evidence="1" id="KW-1133">Transmembrane helix</keyword>
<dbReference type="Pfam" id="PF06182">
    <property type="entry name" value="ABC2_membrane_6"/>
    <property type="match status" value="1"/>
</dbReference>
<keyword evidence="3" id="KW-1185">Reference proteome</keyword>
<feature type="transmembrane region" description="Helical" evidence="1">
    <location>
        <begin position="230"/>
        <end position="249"/>
    </location>
</feature>
<dbReference type="PANTHER" id="PTHR36833">
    <property type="entry name" value="SLR0610 PROTEIN-RELATED"/>
    <property type="match status" value="1"/>
</dbReference>
<name>A0ABU5DZZ1_9PROT</name>
<feature type="transmembrane region" description="Helical" evidence="1">
    <location>
        <begin position="26"/>
        <end position="48"/>
    </location>
</feature>
<reference evidence="2 3" key="1">
    <citation type="journal article" date="2013" name="Antonie Van Leeuwenhoek">
        <title>Dongia rigui sp. nov., isolated from freshwater of a large wetland in Korea.</title>
        <authorList>
            <person name="Baik K.S."/>
            <person name="Hwang Y.M."/>
            <person name="Choi J.S."/>
            <person name="Kwon J."/>
            <person name="Seong C.N."/>
        </authorList>
    </citation>
    <scope>NUCLEOTIDE SEQUENCE [LARGE SCALE GENOMIC DNA]</scope>
    <source>
        <strain evidence="2 3">04SU4-P</strain>
    </source>
</reference>
<dbReference type="EMBL" id="JAXCLX010000002">
    <property type="protein sequence ID" value="MDY0872897.1"/>
    <property type="molecule type" value="Genomic_DNA"/>
</dbReference>
<organism evidence="2 3">
    <name type="scientific">Dongia rigui</name>
    <dbReference type="NCBI Taxonomy" id="940149"/>
    <lineage>
        <taxon>Bacteria</taxon>
        <taxon>Pseudomonadati</taxon>
        <taxon>Pseudomonadota</taxon>
        <taxon>Alphaproteobacteria</taxon>
        <taxon>Rhodospirillales</taxon>
        <taxon>Dongiaceae</taxon>
        <taxon>Dongia</taxon>
    </lineage>
</organism>
<proteinExistence type="predicted"/>
<feature type="transmembrane region" description="Helical" evidence="1">
    <location>
        <begin position="201"/>
        <end position="224"/>
    </location>
</feature>
<protein>
    <submittedName>
        <fullName evidence="2">ABC-2 family transporter protein</fullName>
    </submittedName>
</protein>
<dbReference type="Proteomes" id="UP001271769">
    <property type="component" value="Unassembled WGS sequence"/>
</dbReference>